<comment type="caution">
    <text evidence="3">The sequence shown here is derived from an EMBL/GenBank/DDBJ whole genome shotgun (WGS) entry which is preliminary data.</text>
</comment>
<proteinExistence type="predicted"/>
<gene>
    <name evidence="3" type="ORF">HF526_23060</name>
</gene>
<dbReference type="Pfam" id="PF02470">
    <property type="entry name" value="MlaD"/>
    <property type="match status" value="1"/>
</dbReference>
<name>A0ABX1SF45_9PSEU</name>
<feature type="compositionally biased region" description="Low complexity" evidence="1">
    <location>
        <begin position="434"/>
        <end position="446"/>
    </location>
</feature>
<dbReference type="PANTHER" id="PTHR33371">
    <property type="entry name" value="INTERMEMBRANE PHOSPHOLIPID TRANSPORT SYSTEM BINDING PROTEIN MLAD-RELATED"/>
    <property type="match status" value="1"/>
</dbReference>
<dbReference type="Proteomes" id="UP000820669">
    <property type="component" value="Unassembled WGS sequence"/>
</dbReference>
<dbReference type="PANTHER" id="PTHR33371:SF4">
    <property type="entry name" value="INTERMEMBRANE PHOSPHOLIPID TRANSPORT SYSTEM BINDING PROTEIN MLAD"/>
    <property type="match status" value="1"/>
</dbReference>
<evidence type="ECO:0000313" key="4">
    <source>
        <dbReference type="Proteomes" id="UP000820669"/>
    </source>
</evidence>
<feature type="region of interest" description="Disordered" evidence="1">
    <location>
        <begin position="409"/>
        <end position="446"/>
    </location>
</feature>
<feature type="domain" description="Mce/MlaD" evidence="2">
    <location>
        <begin position="41"/>
        <end position="115"/>
    </location>
</feature>
<evidence type="ECO:0000256" key="1">
    <source>
        <dbReference type="SAM" id="MobiDB-lite"/>
    </source>
</evidence>
<dbReference type="InterPro" id="IPR003399">
    <property type="entry name" value="Mce/MlaD"/>
</dbReference>
<reference evidence="3 4" key="1">
    <citation type="submission" date="2020-04" db="EMBL/GenBank/DDBJ databases">
        <authorList>
            <person name="Klaysubun C."/>
            <person name="Duangmal K."/>
            <person name="Lipun K."/>
        </authorList>
    </citation>
    <scope>NUCLEOTIDE SEQUENCE [LARGE SCALE GENOMIC DNA]</scope>
    <source>
        <strain evidence="3 4">K10HN5</strain>
    </source>
</reference>
<protein>
    <submittedName>
        <fullName evidence="3">MCE family protein</fullName>
    </submittedName>
</protein>
<organism evidence="3 4">
    <name type="scientific">Pseudonocardia acidicola</name>
    <dbReference type="NCBI Taxonomy" id="2724939"/>
    <lineage>
        <taxon>Bacteria</taxon>
        <taxon>Bacillati</taxon>
        <taxon>Actinomycetota</taxon>
        <taxon>Actinomycetes</taxon>
        <taxon>Pseudonocardiales</taxon>
        <taxon>Pseudonocardiaceae</taxon>
        <taxon>Pseudonocardia</taxon>
    </lineage>
</organism>
<evidence type="ECO:0000313" key="3">
    <source>
        <dbReference type="EMBL" id="NMI00166.1"/>
    </source>
</evidence>
<dbReference type="InterPro" id="IPR052336">
    <property type="entry name" value="MlaD_Phospholipid_Transporter"/>
</dbReference>
<dbReference type="EMBL" id="JAAXLA010000050">
    <property type="protein sequence ID" value="NMI00166.1"/>
    <property type="molecule type" value="Genomic_DNA"/>
</dbReference>
<accession>A0ABX1SF45</accession>
<evidence type="ECO:0000259" key="2">
    <source>
        <dbReference type="Pfam" id="PF02470"/>
    </source>
</evidence>
<keyword evidence="4" id="KW-1185">Reference proteome</keyword>
<sequence length="446" mass="46358">MRKITRPRARVVVVAVLTVLGLAATVIGATAGNGGMDKDVLSAEFTDAGPLIIGNTVKSSGVKIGEVTSISVRNDRALVMMQVQRGAGLPLHADASARIRPVSLLGERYIDLDRGSPSAPILPADQPIPVDRTGSSVDLQDVLNAMDQPTSTALAAMVTTLGEGVNGQGQNIDGAIRALAPELARTDQLVRILNDQNKLLTSLVDRVQPVAGALATDGGANLDRLLDSAHLLLRTTAANRSALEDSLQQLPLTLSRARRTLAQVAGVAEATTPTLASIRPVTDNLTDISGELQQFSEATDPALASLGPVLTEAKQLLDEAAPVVRALRPAGQDLGAVAASTRPIVQQLTENLSAVLDFIRFWALTTNGYDGLSHYFRAYVVITPNSLTGPIPGGSHLLDALPQSVNLPNVPGPTGAPVLGQPDAGNPTGLTPAQEQGLMGQLLGGR</sequence>